<comment type="similarity">
    <text evidence="2">Belongs to the KHG/KDPG aldolase family.</text>
</comment>
<dbReference type="SUPFAM" id="SSF51569">
    <property type="entry name" value="Aldolase"/>
    <property type="match status" value="1"/>
</dbReference>
<proteinExistence type="inferred from homology"/>
<comment type="caution">
    <text evidence="6">The sequence shown here is derived from an EMBL/GenBank/DDBJ whole genome shotgun (WGS) entry which is preliminary data.</text>
</comment>
<keyword evidence="4" id="KW-0456">Lyase</keyword>
<dbReference type="AlphaFoldDB" id="A0A5N1JRL1"/>
<evidence type="ECO:0000256" key="4">
    <source>
        <dbReference type="ARBA" id="ARBA00023239"/>
    </source>
</evidence>
<keyword evidence="7" id="KW-1185">Reference proteome</keyword>
<evidence type="ECO:0000256" key="2">
    <source>
        <dbReference type="ARBA" id="ARBA00006906"/>
    </source>
</evidence>
<dbReference type="Pfam" id="PF01081">
    <property type="entry name" value="Aldolase"/>
    <property type="match status" value="1"/>
</dbReference>
<reference evidence="6 7" key="1">
    <citation type="submission" date="2019-09" db="EMBL/GenBank/DDBJ databases">
        <title>Genome Sequence of Larkinella sp MA1.</title>
        <authorList>
            <person name="Srinivasan S."/>
        </authorList>
    </citation>
    <scope>NUCLEOTIDE SEQUENCE [LARGE SCALE GENOMIC DNA]</scope>
    <source>
        <strain evidence="6 7">MA1</strain>
    </source>
</reference>
<dbReference type="Gene3D" id="3.20.20.70">
    <property type="entry name" value="Aldolase class I"/>
    <property type="match status" value="1"/>
</dbReference>
<protein>
    <submittedName>
        <fullName evidence="6">Bifunctional 4-hydroxy-2-oxoglutarate aldolase/2-dehydro-3-deoxy-phosphogluconate aldolase</fullName>
    </submittedName>
</protein>
<dbReference type="CDD" id="cd00452">
    <property type="entry name" value="KDPG_aldolase"/>
    <property type="match status" value="1"/>
</dbReference>
<sequence>MSQTLFSWDLFKKAPIIGIVRNLAVEDVIQILPIYRNAGLTTIEITMNTAGAEDLIRYAVAQEQTGLNIGAGTVCTEPELERALAAGAQFIVTPILNENVIRTCVARDIPIFPGAFTPSEIYKAWSLGASMVKVFPAASLGPSYLKEVKGPLNQIKLVPTGGVSLANMTDFLKAGADGLGIGGQLFDSKLIQQKNWDGLQQHFRQFVNQLTTRST</sequence>
<dbReference type="PANTHER" id="PTHR30246">
    <property type="entry name" value="2-KETO-3-DEOXY-6-PHOSPHOGLUCONATE ALDOLASE"/>
    <property type="match status" value="1"/>
</dbReference>
<evidence type="ECO:0000313" key="7">
    <source>
        <dbReference type="Proteomes" id="UP000326344"/>
    </source>
</evidence>
<gene>
    <name evidence="6" type="ORF">F0P93_04170</name>
</gene>
<dbReference type="InterPro" id="IPR000887">
    <property type="entry name" value="Aldlse_KDPG_KHG"/>
</dbReference>
<dbReference type="GO" id="GO:0016829">
    <property type="term" value="F:lyase activity"/>
    <property type="evidence" value="ECO:0007669"/>
    <property type="project" value="UniProtKB-KW"/>
</dbReference>
<dbReference type="NCBIfam" id="TIGR01182">
    <property type="entry name" value="eda"/>
    <property type="match status" value="1"/>
</dbReference>
<organism evidence="6 7">
    <name type="scientific">Larkinella humicola</name>
    <dbReference type="NCBI Taxonomy" id="2607654"/>
    <lineage>
        <taxon>Bacteria</taxon>
        <taxon>Pseudomonadati</taxon>
        <taxon>Bacteroidota</taxon>
        <taxon>Cytophagia</taxon>
        <taxon>Cytophagales</taxon>
        <taxon>Spirosomataceae</taxon>
        <taxon>Larkinella</taxon>
    </lineage>
</organism>
<dbReference type="PANTHER" id="PTHR30246:SF1">
    <property type="entry name" value="2-DEHYDRO-3-DEOXY-6-PHOSPHOGALACTONATE ALDOLASE-RELATED"/>
    <property type="match status" value="1"/>
</dbReference>
<evidence type="ECO:0000256" key="5">
    <source>
        <dbReference type="ARBA" id="ARBA00023277"/>
    </source>
</evidence>
<evidence type="ECO:0000256" key="1">
    <source>
        <dbReference type="ARBA" id="ARBA00004761"/>
    </source>
</evidence>
<dbReference type="RefSeq" id="WP_150875030.1">
    <property type="nucleotide sequence ID" value="NZ_VTWS01000001.1"/>
</dbReference>
<evidence type="ECO:0000256" key="3">
    <source>
        <dbReference type="ARBA" id="ARBA00011233"/>
    </source>
</evidence>
<comment type="pathway">
    <text evidence="1">Carbohydrate acid metabolism.</text>
</comment>
<evidence type="ECO:0000313" key="6">
    <source>
        <dbReference type="EMBL" id="KAA9356942.1"/>
    </source>
</evidence>
<accession>A0A5N1JRL1</accession>
<dbReference type="EMBL" id="VTWS01000001">
    <property type="protein sequence ID" value="KAA9356942.1"/>
    <property type="molecule type" value="Genomic_DNA"/>
</dbReference>
<comment type="subunit">
    <text evidence="3">Homotrimer.</text>
</comment>
<dbReference type="InterPro" id="IPR013785">
    <property type="entry name" value="Aldolase_TIM"/>
</dbReference>
<dbReference type="Proteomes" id="UP000326344">
    <property type="component" value="Unassembled WGS sequence"/>
</dbReference>
<keyword evidence="5" id="KW-0119">Carbohydrate metabolism</keyword>
<name>A0A5N1JRL1_9BACT</name>